<dbReference type="PANTHER" id="PTHR36844">
    <property type="entry name" value="PROTEASE PRSW"/>
    <property type="match status" value="1"/>
</dbReference>
<accession>A0A3G9JXN1</accession>
<feature type="transmembrane region" description="Helical" evidence="10">
    <location>
        <begin position="109"/>
        <end position="127"/>
    </location>
</feature>
<keyword evidence="7" id="KW-0378">Hydrolase</keyword>
<feature type="transmembrane region" description="Helical" evidence="10">
    <location>
        <begin position="133"/>
        <end position="164"/>
    </location>
</feature>
<keyword evidence="4" id="KW-1003">Cell membrane</keyword>
<dbReference type="InterPro" id="IPR023596">
    <property type="entry name" value="Peptidase_PrsW_arch/bac"/>
</dbReference>
<gene>
    <name evidence="11" type="ORF">SG0102_26730</name>
</gene>
<feature type="transmembrane region" description="Helical" evidence="10">
    <location>
        <begin position="206"/>
        <end position="223"/>
    </location>
</feature>
<dbReference type="Proteomes" id="UP000268059">
    <property type="component" value="Chromosome"/>
</dbReference>
<evidence type="ECO:0000256" key="10">
    <source>
        <dbReference type="SAM" id="Phobius"/>
    </source>
</evidence>
<dbReference type="AlphaFoldDB" id="A0A3G9JXN1"/>
<evidence type="ECO:0000313" key="12">
    <source>
        <dbReference type="Proteomes" id="UP000268059"/>
    </source>
</evidence>
<evidence type="ECO:0000256" key="5">
    <source>
        <dbReference type="ARBA" id="ARBA00022670"/>
    </source>
</evidence>
<dbReference type="GO" id="GO:0008233">
    <property type="term" value="F:peptidase activity"/>
    <property type="evidence" value="ECO:0007669"/>
    <property type="project" value="UniProtKB-KW"/>
</dbReference>
<dbReference type="KEGG" id="ebm:SG0102_26730"/>
<proteinExistence type="inferred from homology"/>
<evidence type="ECO:0000256" key="2">
    <source>
        <dbReference type="ARBA" id="ARBA00009165"/>
    </source>
</evidence>
<dbReference type="GO" id="GO:0005886">
    <property type="term" value="C:plasma membrane"/>
    <property type="evidence" value="ECO:0007669"/>
    <property type="project" value="UniProtKB-SubCell"/>
</dbReference>
<dbReference type="InParanoid" id="A0A3G9JXN1"/>
<keyword evidence="9 10" id="KW-0472">Membrane</keyword>
<sequence>MFILYPLASINFIYMAAAVVPAIILLKYIYELDEVEHEPKSLLGRLLIGGMACIIPAIALEWLANMIIGPGNSRFHYFIEAFFGVALIEEGCKFFALKKISFDAPSFDYRFDGIVYAVFVSLGFAILENVKYVYLGGISTAFVRALTSIPGHMSFAIPMGIFFANAKRKQLAHRPYTLDFAIGLVLSIIFHGIYDYVLMVNDNMSFILVVIVIYLILFTLTLVEKKDEHR</sequence>
<keyword evidence="12" id="KW-1185">Reference proteome</keyword>
<organism evidence="11 12">
    <name type="scientific">Intestinibaculum porci</name>
    <dbReference type="NCBI Taxonomy" id="2487118"/>
    <lineage>
        <taxon>Bacteria</taxon>
        <taxon>Bacillati</taxon>
        <taxon>Bacillota</taxon>
        <taxon>Erysipelotrichia</taxon>
        <taxon>Erysipelotrichales</taxon>
        <taxon>Erysipelotrichaceae</taxon>
        <taxon>Intestinibaculum</taxon>
    </lineage>
</organism>
<dbReference type="InterPro" id="IPR026898">
    <property type="entry name" value="PrsW"/>
</dbReference>
<dbReference type="PANTHER" id="PTHR36844:SF1">
    <property type="entry name" value="PROTEASE PRSW"/>
    <property type="match status" value="1"/>
</dbReference>
<comment type="subcellular location">
    <subcellularLocation>
        <location evidence="1">Cell membrane</location>
        <topology evidence="1">Multi-pass membrane protein</topology>
    </subcellularLocation>
</comment>
<comment type="similarity">
    <text evidence="2">Belongs to the protease PrsW family.</text>
</comment>
<evidence type="ECO:0000313" key="11">
    <source>
        <dbReference type="EMBL" id="BBH27739.1"/>
    </source>
</evidence>
<feature type="transmembrane region" description="Helical" evidence="10">
    <location>
        <begin position="12"/>
        <end position="30"/>
    </location>
</feature>
<evidence type="ECO:0000256" key="7">
    <source>
        <dbReference type="ARBA" id="ARBA00022801"/>
    </source>
</evidence>
<feature type="transmembrane region" description="Helical" evidence="10">
    <location>
        <begin position="176"/>
        <end position="194"/>
    </location>
</feature>
<keyword evidence="8 10" id="KW-1133">Transmembrane helix</keyword>
<evidence type="ECO:0000256" key="1">
    <source>
        <dbReference type="ARBA" id="ARBA00004651"/>
    </source>
</evidence>
<feature type="transmembrane region" description="Helical" evidence="10">
    <location>
        <begin position="42"/>
        <end position="63"/>
    </location>
</feature>
<name>A0A3G9JXN1_9FIRM</name>
<evidence type="ECO:0000256" key="6">
    <source>
        <dbReference type="ARBA" id="ARBA00022692"/>
    </source>
</evidence>
<dbReference type="EMBL" id="AP019309">
    <property type="protein sequence ID" value="BBH27739.1"/>
    <property type="molecule type" value="Genomic_DNA"/>
</dbReference>
<dbReference type="OrthoDB" id="5504276at2"/>
<reference evidence="11 12" key="1">
    <citation type="submission" date="2018-11" db="EMBL/GenBank/DDBJ databases">
        <title>Novel Erysipelotrichaceae bacterium isolated from small intestine of a swine.</title>
        <authorList>
            <person name="Kim J.S."/>
            <person name="Choe H."/>
            <person name="Lee Y.R."/>
            <person name="Kim K.M."/>
            <person name="Park D.S."/>
        </authorList>
    </citation>
    <scope>NUCLEOTIDE SEQUENCE [LARGE SCALE GENOMIC DNA]</scope>
    <source>
        <strain evidence="11 12">SG0102</strain>
    </source>
</reference>
<evidence type="ECO:0000256" key="3">
    <source>
        <dbReference type="ARBA" id="ARBA00018997"/>
    </source>
</evidence>
<dbReference type="RefSeq" id="WP_125120439.1">
    <property type="nucleotide sequence ID" value="NZ_AP019309.1"/>
</dbReference>
<protein>
    <recommendedName>
        <fullName evidence="3">Protease PrsW</fullName>
    </recommendedName>
</protein>
<dbReference type="FunCoup" id="A0A3G9JXN1">
    <property type="interactions" value="2"/>
</dbReference>
<dbReference type="PIRSF" id="PIRSF016933">
    <property type="entry name" value="PrsW"/>
    <property type="match status" value="1"/>
</dbReference>
<evidence type="ECO:0000256" key="9">
    <source>
        <dbReference type="ARBA" id="ARBA00023136"/>
    </source>
</evidence>
<dbReference type="GO" id="GO:0006508">
    <property type="term" value="P:proteolysis"/>
    <property type="evidence" value="ECO:0007669"/>
    <property type="project" value="UniProtKB-KW"/>
</dbReference>
<keyword evidence="6 10" id="KW-0812">Transmembrane</keyword>
<evidence type="ECO:0000256" key="8">
    <source>
        <dbReference type="ARBA" id="ARBA00022989"/>
    </source>
</evidence>
<keyword evidence="5 11" id="KW-0645">Protease</keyword>
<dbReference type="Pfam" id="PF13367">
    <property type="entry name" value="PrsW-protease"/>
    <property type="match status" value="1"/>
</dbReference>
<evidence type="ECO:0000256" key="4">
    <source>
        <dbReference type="ARBA" id="ARBA00022475"/>
    </source>
</evidence>